<dbReference type="Pfam" id="PF03422">
    <property type="entry name" value="CBM_6"/>
    <property type="match status" value="1"/>
</dbReference>
<dbReference type="EMBL" id="JBHSEP010000006">
    <property type="protein sequence ID" value="MFC4598767.1"/>
    <property type="molecule type" value="Genomic_DNA"/>
</dbReference>
<dbReference type="PROSITE" id="PS51175">
    <property type="entry name" value="CBM6"/>
    <property type="match status" value="1"/>
</dbReference>
<dbReference type="InterPro" id="IPR039448">
    <property type="entry name" value="Beta_helix"/>
</dbReference>
<dbReference type="InterPro" id="IPR006584">
    <property type="entry name" value="Cellulose-bd_IV"/>
</dbReference>
<dbReference type="SMART" id="SM00635">
    <property type="entry name" value="BID_2"/>
    <property type="match status" value="2"/>
</dbReference>
<reference evidence="5" key="1">
    <citation type="journal article" date="2019" name="Int. J. Syst. Evol. Microbiol.">
        <title>The Global Catalogue of Microorganisms (GCM) 10K type strain sequencing project: providing services to taxonomists for standard genome sequencing and annotation.</title>
        <authorList>
            <consortium name="The Broad Institute Genomics Platform"/>
            <consortium name="The Broad Institute Genome Sequencing Center for Infectious Disease"/>
            <person name="Wu L."/>
            <person name="Ma J."/>
        </authorList>
    </citation>
    <scope>NUCLEOTIDE SEQUENCE [LARGE SCALE GENOMIC DNA]</scope>
    <source>
        <strain evidence="5">CCUG 49571</strain>
    </source>
</reference>
<dbReference type="InterPro" id="IPR003305">
    <property type="entry name" value="CenC_carb-bd"/>
</dbReference>
<dbReference type="SUPFAM" id="SSF51126">
    <property type="entry name" value="Pectin lyase-like"/>
    <property type="match status" value="1"/>
</dbReference>
<dbReference type="InterPro" id="IPR012334">
    <property type="entry name" value="Pectin_lyas_fold"/>
</dbReference>
<accession>A0ABV9FAS7</accession>
<dbReference type="Proteomes" id="UP001596028">
    <property type="component" value="Unassembled WGS sequence"/>
</dbReference>
<dbReference type="InterPro" id="IPR008964">
    <property type="entry name" value="Invasin/intimin_cell_adhesion"/>
</dbReference>
<dbReference type="SUPFAM" id="SSF49373">
    <property type="entry name" value="Invasin/intimin cell-adhesion fragments"/>
    <property type="match status" value="3"/>
</dbReference>
<dbReference type="Pfam" id="PF13229">
    <property type="entry name" value="Beta_helix"/>
    <property type="match status" value="1"/>
</dbReference>
<evidence type="ECO:0000313" key="5">
    <source>
        <dbReference type="Proteomes" id="UP001596028"/>
    </source>
</evidence>
<dbReference type="InterPro" id="IPR011050">
    <property type="entry name" value="Pectin_lyase_fold/virulence"/>
</dbReference>
<evidence type="ECO:0000256" key="2">
    <source>
        <dbReference type="ARBA" id="ARBA00022801"/>
    </source>
</evidence>
<dbReference type="RefSeq" id="WP_378095347.1">
    <property type="nucleotide sequence ID" value="NZ_JBHSEP010000006.1"/>
</dbReference>
<protein>
    <submittedName>
        <fullName evidence="4">Carbohydrate-binding protein</fullName>
    </submittedName>
</protein>
<dbReference type="InterPro" id="IPR006626">
    <property type="entry name" value="PbH1"/>
</dbReference>
<dbReference type="Gene3D" id="2.160.20.10">
    <property type="entry name" value="Single-stranded right-handed beta-helix, Pectin lyase-like"/>
    <property type="match status" value="2"/>
</dbReference>
<dbReference type="SMART" id="SM00606">
    <property type="entry name" value="CBD_IV"/>
    <property type="match status" value="1"/>
</dbReference>
<evidence type="ECO:0000313" key="4">
    <source>
        <dbReference type="EMBL" id="MFC4598767.1"/>
    </source>
</evidence>
<comment type="caution">
    <text evidence="4">The sequence shown here is derived from an EMBL/GenBank/DDBJ whole genome shotgun (WGS) entry which is preliminary data.</text>
</comment>
<dbReference type="SUPFAM" id="SSF49785">
    <property type="entry name" value="Galactose-binding domain-like"/>
    <property type="match status" value="2"/>
</dbReference>
<dbReference type="CDD" id="cd04084">
    <property type="entry name" value="CBM6_xylanase-like"/>
    <property type="match status" value="1"/>
</dbReference>
<proteinExistence type="predicted"/>
<dbReference type="InterPro" id="IPR008979">
    <property type="entry name" value="Galactose-bd-like_sf"/>
</dbReference>
<dbReference type="SMART" id="SM00710">
    <property type="entry name" value="PbH1"/>
    <property type="match status" value="6"/>
</dbReference>
<dbReference type="Gene3D" id="2.60.40.1080">
    <property type="match status" value="3"/>
</dbReference>
<feature type="domain" description="CBM6" evidence="3">
    <location>
        <begin position="1184"/>
        <end position="1306"/>
    </location>
</feature>
<sequence length="1309" mass="141348">MKLHRLWIAFAAMTVWLAGMWGTFGANTPRVQAEETLTADYYVSPEGSDGNPGTLAEPFLTVAKARDTVRQQIAGGMTRDWTVMLRGGEYRLEETLAFNEDDSGRDGYRVVYRNYPGEEPVIVGGTRLTGWEPYDENIYKLQVGEGTLDVPEQLGVELLSDGGFEDGFASWTVEKLGSDAGDTATIVTSEAYSGDRSLHVRELNTNGNTALDVYQWIPIDPAKTYRYSFWAKRVDGEAGFRIMQATAAGSQITFGGFRLDAEDGDWKRYTGTIGPAGSGADLTWNGSAVKIRYELRNYPANNNYRTVVGEAYYDEASFREVTAGGSKVYSGLDFNSLFENGERSRQARYPNVDADGNAQYSTTSGNISKSRFVFSPGDIPVVSSPAELQVFLSKSWLGGTYQLSGVDYTNGIASLSSPSRYNIETTRYYVQGALELLDQPGEFSLDKRTGTLYYWPVNLPIEQQTIDVPLLRTVLQVRGSSPDTPVHDLVFQGLTVRNTDLPDNYFFERNQTQNALNKTSAVWIENARRIAFVRGKLYNLGMNALRLDGLAQYNEIKGNLIRDAGGTGIALEGPNAYGYTMNALTSVSANDHNVIADNHIYETGLFNVYDGYGIDVLASGDNTIAHNRIHDTTRGAIQIRNYWPDLLDKTAGDGVTVTMANVADYTHARNNVVEFNDVSRAITAAGDAGVIYAYQTGAGNAIRSNWVHDTSGQELYGIRDVHGIYLDNFADGFTVEGNLVTGLNEEEPEIPASGIFDNVSQNDRAPMGKNVFDNNFVIGGEGLERGFYLWEDDAPDELARNVVTDAKYFYDLSKGLPEDIIERTDDNLFYSSTGDYRISGVPGVSSLQDWRSYNGGLFDAHSVIENPQFVDPARSDYRLAYDSPALALGIRDIAMKDIGLTSDYPFADPNDPLERVFAFTATSGDRSWSTVPLGQQAQLKLAGRTAQGYAADLSAAAVAYGSDDETIATVDAQGVVTAVGRGVARVTVAVSLGGTVKTTVLDIMAGLDYVARTEVVEQNEQDLKPLLAQGLEGFYNPATSTVVYTSDDPLIASVDADGIVTGMAPGLTSVVAAVSEGGTTRYARFDVTVLANTLDQVFVSSDGALTVGASGLLRLGGTMRDGSAADLSVASVVYASSDPAVASVTAGGMVTVHAHGTAILTAEVTLDGVTKSGTLTVLNRSAFTQIEAESFDRLKEPVATKPDYIWNTHSNGWAKYDSVDFGDGAAAFSLNVAVSGDWAGGRVEVRLDAPDGTLAGTLTVASTGSFTTYQTQTAMIDTVTGVHDLYLVFPDKAGGTTGNMNWFSFTPSD</sequence>
<dbReference type="Pfam" id="PF02018">
    <property type="entry name" value="CBM_4_9"/>
    <property type="match status" value="1"/>
</dbReference>
<name>A0ABV9FAS7_9BACL</name>
<organism evidence="4 5">
    <name type="scientific">Cohnella hongkongensis</name>
    <dbReference type="NCBI Taxonomy" id="178337"/>
    <lineage>
        <taxon>Bacteria</taxon>
        <taxon>Bacillati</taxon>
        <taxon>Bacillota</taxon>
        <taxon>Bacilli</taxon>
        <taxon>Bacillales</taxon>
        <taxon>Paenibacillaceae</taxon>
        <taxon>Cohnella</taxon>
    </lineage>
</organism>
<keyword evidence="2" id="KW-0378">Hydrolase</keyword>
<keyword evidence="5" id="KW-1185">Reference proteome</keyword>
<dbReference type="PANTHER" id="PTHR36453">
    <property type="entry name" value="SECRETED PROTEIN-RELATED"/>
    <property type="match status" value="1"/>
</dbReference>
<dbReference type="PANTHER" id="PTHR36453:SF1">
    <property type="entry name" value="RIGHT HANDED BETA HELIX DOMAIN-CONTAINING PROTEIN"/>
    <property type="match status" value="1"/>
</dbReference>
<keyword evidence="1" id="KW-0732">Signal</keyword>
<dbReference type="InterPro" id="IPR005084">
    <property type="entry name" value="CBM6"/>
</dbReference>
<dbReference type="InterPro" id="IPR003343">
    <property type="entry name" value="Big_2"/>
</dbReference>
<dbReference type="Pfam" id="PF02368">
    <property type="entry name" value="Big_2"/>
    <property type="match status" value="1"/>
</dbReference>
<evidence type="ECO:0000259" key="3">
    <source>
        <dbReference type="PROSITE" id="PS51175"/>
    </source>
</evidence>
<evidence type="ECO:0000256" key="1">
    <source>
        <dbReference type="ARBA" id="ARBA00022729"/>
    </source>
</evidence>
<dbReference type="Gene3D" id="2.60.120.260">
    <property type="entry name" value="Galactose-binding domain-like"/>
    <property type="match status" value="2"/>
</dbReference>
<gene>
    <name evidence="4" type="ORF">ACFO3S_11015</name>
</gene>